<evidence type="ECO:0000313" key="1">
    <source>
        <dbReference type="EMBL" id="VEL15476.1"/>
    </source>
</evidence>
<comment type="caution">
    <text evidence="1">The sequence shown here is derived from an EMBL/GenBank/DDBJ whole genome shotgun (WGS) entry which is preliminary data.</text>
</comment>
<reference evidence="1" key="1">
    <citation type="submission" date="2018-11" db="EMBL/GenBank/DDBJ databases">
        <authorList>
            <consortium name="Pathogen Informatics"/>
        </authorList>
    </citation>
    <scope>NUCLEOTIDE SEQUENCE</scope>
</reference>
<dbReference type="AlphaFoldDB" id="A0A3S5CEU5"/>
<dbReference type="OrthoDB" id="6274331at2759"/>
<keyword evidence="2" id="KW-1185">Reference proteome</keyword>
<dbReference type="EMBL" id="CAAALY010024727">
    <property type="protein sequence ID" value="VEL15476.1"/>
    <property type="molecule type" value="Genomic_DNA"/>
</dbReference>
<name>A0A3S5CEU5_9PLAT</name>
<gene>
    <name evidence="1" type="ORF">PXEA_LOCUS8916</name>
</gene>
<dbReference type="Proteomes" id="UP000784294">
    <property type="component" value="Unassembled WGS sequence"/>
</dbReference>
<proteinExistence type="predicted"/>
<accession>A0A3S5CEU5</accession>
<protein>
    <submittedName>
        <fullName evidence="1">Uncharacterized protein</fullName>
    </submittedName>
</protein>
<sequence>MLGEASFVPTLFSDGPSALKSMRLLALGSSGVSRGHRSKLEVGDVGLTGVKLQHSEDPDLDAAIRSILGPTG</sequence>
<organism evidence="1 2">
    <name type="scientific">Protopolystoma xenopodis</name>
    <dbReference type="NCBI Taxonomy" id="117903"/>
    <lineage>
        <taxon>Eukaryota</taxon>
        <taxon>Metazoa</taxon>
        <taxon>Spiralia</taxon>
        <taxon>Lophotrochozoa</taxon>
        <taxon>Platyhelminthes</taxon>
        <taxon>Monogenea</taxon>
        <taxon>Polyopisthocotylea</taxon>
        <taxon>Polystomatidea</taxon>
        <taxon>Polystomatidae</taxon>
        <taxon>Protopolystoma</taxon>
    </lineage>
</organism>
<evidence type="ECO:0000313" key="2">
    <source>
        <dbReference type="Proteomes" id="UP000784294"/>
    </source>
</evidence>